<accession>A0A426Y0I1</accession>
<comment type="caution">
    <text evidence="2">The sequence shown here is derived from an EMBL/GenBank/DDBJ whole genome shotgun (WGS) entry which is preliminary data.</text>
</comment>
<evidence type="ECO:0000256" key="1">
    <source>
        <dbReference type="SAM" id="MobiDB-lite"/>
    </source>
</evidence>
<organism evidence="2 3">
    <name type="scientific">Ensete ventricosum</name>
    <name type="common">Abyssinian banana</name>
    <name type="synonym">Musa ensete</name>
    <dbReference type="NCBI Taxonomy" id="4639"/>
    <lineage>
        <taxon>Eukaryota</taxon>
        <taxon>Viridiplantae</taxon>
        <taxon>Streptophyta</taxon>
        <taxon>Embryophyta</taxon>
        <taxon>Tracheophyta</taxon>
        <taxon>Spermatophyta</taxon>
        <taxon>Magnoliopsida</taxon>
        <taxon>Liliopsida</taxon>
        <taxon>Zingiberales</taxon>
        <taxon>Musaceae</taxon>
        <taxon>Ensete</taxon>
    </lineage>
</organism>
<dbReference type="Proteomes" id="UP000287651">
    <property type="component" value="Unassembled WGS sequence"/>
</dbReference>
<protein>
    <submittedName>
        <fullName evidence="2">Uncharacterized protein</fullName>
    </submittedName>
</protein>
<sequence length="93" mass="10564">MQLRSLDNVLEASSPREDEKSPTTLRRHASDEPYRPIASGDDRNWGKNSPNRWYRPIAGSPHTGMLTDRYIPPSTSDTIQYCRSWSIILSTSA</sequence>
<gene>
    <name evidence="2" type="ORF">B296_00053174</name>
</gene>
<proteinExistence type="predicted"/>
<dbReference type="EMBL" id="AMZH03015972">
    <property type="protein sequence ID" value="RRT45224.1"/>
    <property type="molecule type" value="Genomic_DNA"/>
</dbReference>
<name>A0A426Y0I1_ENSVE</name>
<evidence type="ECO:0000313" key="2">
    <source>
        <dbReference type="EMBL" id="RRT45224.1"/>
    </source>
</evidence>
<reference evidence="2 3" key="1">
    <citation type="journal article" date="2014" name="Agronomy (Basel)">
        <title>A Draft Genome Sequence for Ensete ventricosum, the Drought-Tolerant Tree Against Hunger.</title>
        <authorList>
            <person name="Harrison J."/>
            <person name="Moore K.A."/>
            <person name="Paszkiewicz K."/>
            <person name="Jones T."/>
            <person name="Grant M."/>
            <person name="Ambacheew D."/>
            <person name="Muzemil S."/>
            <person name="Studholme D.J."/>
        </authorList>
    </citation>
    <scope>NUCLEOTIDE SEQUENCE [LARGE SCALE GENOMIC DNA]</scope>
</reference>
<evidence type="ECO:0000313" key="3">
    <source>
        <dbReference type="Proteomes" id="UP000287651"/>
    </source>
</evidence>
<dbReference type="AlphaFoldDB" id="A0A426Y0I1"/>
<feature type="region of interest" description="Disordered" evidence="1">
    <location>
        <begin position="1"/>
        <end position="59"/>
    </location>
</feature>
<feature type="compositionally biased region" description="Basic and acidic residues" evidence="1">
    <location>
        <begin position="28"/>
        <end position="45"/>
    </location>
</feature>